<reference evidence="3" key="1">
    <citation type="submission" date="2022-11" db="UniProtKB">
        <authorList>
            <consortium name="WormBaseParasite"/>
        </authorList>
    </citation>
    <scope>IDENTIFICATION</scope>
</reference>
<keyword evidence="1" id="KW-0472">Membrane</keyword>
<evidence type="ECO:0000256" key="1">
    <source>
        <dbReference type="SAM" id="Phobius"/>
    </source>
</evidence>
<name>A0A915LES7_ROMCU</name>
<keyword evidence="2" id="KW-1185">Reference proteome</keyword>
<evidence type="ECO:0000313" key="3">
    <source>
        <dbReference type="WBParaSite" id="nRc.2.0.1.t48356-RA"/>
    </source>
</evidence>
<evidence type="ECO:0000313" key="2">
    <source>
        <dbReference type="Proteomes" id="UP000887565"/>
    </source>
</evidence>
<protein>
    <submittedName>
        <fullName evidence="3">Ovule protein</fullName>
    </submittedName>
</protein>
<dbReference type="AlphaFoldDB" id="A0A915LES7"/>
<dbReference type="WBParaSite" id="nRc.2.0.1.t48356-RA">
    <property type="protein sequence ID" value="nRc.2.0.1.t48356-RA"/>
    <property type="gene ID" value="nRc.2.0.1.g48356"/>
</dbReference>
<keyword evidence="1" id="KW-0812">Transmembrane</keyword>
<feature type="transmembrane region" description="Helical" evidence="1">
    <location>
        <begin position="26"/>
        <end position="48"/>
    </location>
</feature>
<proteinExistence type="predicted"/>
<dbReference type="Proteomes" id="UP000887565">
    <property type="component" value="Unplaced"/>
</dbReference>
<keyword evidence="1" id="KW-1133">Transmembrane helix</keyword>
<organism evidence="2 3">
    <name type="scientific">Romanomermis culicivorax</name>
    <name type="common">Nematode worm</name>
    <dbReference type="NCBI Taxonomy" id="13658"/>
    <lineage>
        <taxon>Eukaryota</taxon>
        <taxon>Metazoa</taxon>
        <taxon>Ecdysozoa</taxon>
        <taxon>Nematoda</taxon>
        <taxon>Enoplea</taxon>
        <taxon>Dorylaimia</taxon>
        <taxon>Mermithida</taxon>
        <taxon>Mermithoidea</taxon>
        <taxon>Mermithidae</taxon>
        <taxon>Romanomermis</taxon>
    </lineage>
</organism>
<sequence length="72" mass="8913">MYKLYKWNIDYRLYVYKWVMYKKTLLMSRCLLGNLIDFLAFPTSFLSLHNFVRLTCRQPLTLEKRQNQEIIE</sequence>
<accession>A0A915LES7</accession>